<evidence type="ECO:0000256" key="1">
    <source>
        <dbReference type="ARBA" id="ARBA00004651"/>
    </source>
</evidence>
<evidence type="ECO:0000256" key="4">
    <source>
        <dbReference type="ARBA" id="ARBA00022692"/>
    </source>
</evidence>
<sequence length="89" mass="9784">MSLDYAIETIRQAVILTLIIAGPLLVTSLLVGVFVSLIQAVTQIQEQTLTFVPKLLILGAMFLILLPWMIGRLVEFLTVTFVSLGYSGF</sequence>
<dbReference type="AlphaFoldDB" id="A0A7Y2H188"/>
<feature type="transmembrane region" description="Helical" evidence="7">
    <location>
        <begin position="12"/>
        <end position="37"/>
    </location>
</feature>
<dbReference type="PANTHER" id="PTHR34040">
    <property type="entry name" value="FLAGELLAR BIOSYNTHETIC PROTEIN FLIQ"/>
    <property type="match status" value="1"/>
</dbReference>
<evidence type="ECO:0000256" key="3">
    <source>
        <dbReference type="ARBA" id="ARBA00022475"/>
    </source>
</evidence>
<evidence type="ECO:0000256" key="6">
    <source>
        <dbReference type="ARBA" id="ARBA00023136"/>
    </source>
</evidence>
<dbReference type="Pfam" id="PF01313">
    <property type="entry name" value="Bac_export_3"/>
    <property type="match status" value="1"/>
</dbReference>
<keyword evidence="3" id="KW-1003">Cell membrane</keyword>
<gene>
    <name evidence="8" type="ORF">HKN21_03375</name>
</gene>
<keyword evidence="4 7" id="KW-0812">Transmembrane</keyword>
<keyword evidence="8" id="KW-0966">Cell projection</keyword>
<feature type="transmembrane region" description="Helical" evidence="7">
    <location>
        <begin position="49"/>
        <end position="70"/>
    </location>
</feature>
<name>A0A7Y2H188_UNCEI</name>
<proteinExistence type="inferred from homology"/>
<protein>
    <submittedName>
        <fullName evidence="8">Flagellar biosynthetic protein FliQ</fullName>
    </submittedName>
</protein>
<dbReference type="PANTHER" id="PTHR34040:SF2">
    <property type="entry name" value="FLAGELLAR BIOSYNTHETIC PROTEIN FLIQ"/>
    <property type="match status" value="1"/>
</dbReference>
<dbReference type="GO" id="GO:0009306">
    <property type="term" value="P:protein secretion"/>
    <property type="evidence" value="ECO:0007669"/>
    <property type="project" value="InterPro"/>
</dbReference>
<dbReference type="GO" id="GO:0005886">
    <property type="term" value="C:plasma membrane"/>
    <property type="evidence" value="ECO:0007669"/>
    <property type="project" value="UniProtKB-SubCell"/>
</dbReference>
<evidence type="ECO:0000313" key="9">
    <source>
        <dbReference type="Proteomes" id="UP000547674"/>
    </source>
</evidence>
<comment type="caution">
    <text evidence="8">The sequence shown here is derived from an EMBL/GenBank/DDBJ whole genome shotgun (WGS) entry which is preliminary data.</text>
</comment>
<dbReference type="PIRSF" id="PIRSF004669">
    <property type="entry name" value="FliQ"/>
    <property type="match status" value="1"/>
</dbReference>
<dbReference type="EMBL" id="JABDJR010000126">
    <property type="protein sequence ID" value="NNF05779.1"/>
    <property type="molecule type" value="Genomic_DNA"/>
</dbReference>
<keyword evidence="5 7" id="KW-1133">Transmembrane helix</keyword>
<dbReference type="Proteomes" id="UP000547674">
    <property type="component" value="Unassembled WGS sequence"/>
</dbReference>
<accession>A0A7Y2H188</accession>
<organism evidence="8 9">
    <name type="scientific">Eiseniibacteriota bacterium</name>
    <dbReference type="NCBI Taxonomy" id="2212470"/>
    <lineage>
        <taxon>Bacteria</taxon>
        <taxon>Candidatus Eiseniibacteriota</taxon>
    </lineage>
</organism>
<keyword evidence="6 7" id="KW-0472">Membrane</keyword>
<evidence type="ECO:0000256" key="5">
    <source>
        <dbReference type="ARBA" id="ARBA00022989"/>
    </source>
</evidence>
<reference evidence="8 9" key="1">
    <citation type="submission" date="2020-03" db="EMBL/GenBank/DDBJ databases">
        <title>Metabolic flexibility allows generalist bacteria to become dominant in a frequently disturbed ecosystem.</title>
        <authorList>
            <person name="Chen Y.-J."/>
            <person name="Leung P.M."/>
            <person name="Bay S.K."/>
            <person name="Hugenholtz P."/>
            <person name="Kessler A.J."/>
            <person name="Shelley G."/>
            <person name="Waite D.W."/>
            <person name="Cook P.L."/>
            <person name="Greening C."/>
        </authorList>
    </citation>
    <scope>NUCLEOTIDE SEQUENCE [LARGE SCALE GENOMIC DNA]</scope>
    <source>
        <strain evidence="8">SS_bin_28</strain>
    </source>
</reference>
<dbReference type="PRINTS" id="PR00952">
    <property type="entry name" value="TYPE3IMQPROT"/>
</dbReference>
<keyword evidence="8" id="KW-0282">Flagellum</keyword>
<evidence type="ECO:0000313" key="8">
    <source>
        <dbReference type="EMBL" id="NNF05779.1"/>
    </source>
</evidence>
<keyword evidence="8" id="KW-0969">Cilium</keyword>
<evidence type="ECO:0000256" key="7">
    <source>
        <dbReference type="SAM" id="Phobius"/>
    </source>
</evidence>
<evidence type="ECO:0000256" key="2">
    <source>
        <dbReference type="ARBA" id="ARBA00006156"/>
    </source>
</evidence>
<comment type="subcellular location">
    <subcellularLocation>
        <location evidence="1">Cell membrane</location>
        <topology evidence="1">Multi-pass membrane protein</topology>
    </subcellularLocation>
</comment>
<comment type="similarity">
    <text evidence="2">Belongs to the FliQ/MopD/SpaQ family.</text>
</comment>
<dbReference type="InterPro" id="IPR002191">
    <property type="entry name" value="Bac_export_3"/>
</dbReference>